<dbReference type="Proteomes" id="UP000345527">
    <property type="component" value="Unassembled WGS sequence"/>
</dbReference>
<feature type="transmembrane region" description="Helical" evidence="2">
    <location>
        <begin position="828"/>
        <end position="850"/>
    </location>
</feature>
<proteinExistence type="predicted"/>
<feature type="compositionally biased region" description="Low complexity" evidence="1">
    <location>
        <begin position="395"/>
        <end position="413"/>
    </location>
</feature>
<dbReference type="Pfam" id="PF17802">
    <property type="entry name" value="SpaA"/>
    <property type="match status" value="1"/>
</dbReference>
<dbReference type="InterPro" id="IPR041033">
    <property type="entry name" value="SpaA_PFL_dom_1"/>
</dbReference>
<dbReference type="GO" id="GO:0005975">
    <property type="term" value="P:carbohydrate metabolic process"/>
    <property type="evidence" value="ECO:0007669"/>
    <property type="project" value="UniProtKB-ARBA"/>
</dbReference>
<dbReference type="AlphaFoldDB" id="A0A5J5DXG0"/>
<keyword evidence="2" id="KW-0812">Transmembrane</keyword>
<protein>
    <recommendedName>
        <fullName evidence="9">Prealbumin-like fold domain-containing protein</fullName>
    </recommendedName>
</protein>
<dbReference type="OrthoDB" id="3263741at2"/>
<dbReference type="RefSeq" id="WP_150354873.1">
    <property type="nucleotide sequence ID" value="NZ_RZNZ01000022.1"/>
</dbReference>
<dbReference type="Gene3D" id="2.60.40.10">
    <property type="entry name" value="Immunoglobulins"/>
    <property type="match status" value="1"/>
</dbReference>
<reference evidence="7 8" key="1">
    <citation type="journal article" date="2019" name="Syst. Appl. Microbiol.">
        <title>Characterization of Bifidobacterium species in feaces of the Egyptian fruit bat: Description of B. vespertilionis sp. nov. and B. rousetti sp. nov.</title>
        <authorList>
            <person name="Modesto M."/>
            <person name="Satti M."/>
            <person name="Watanabe K."/>
            <person name="Puglisi E."/>
            <person name="Morelli L."/>
            <person name="Huang C.-H."/>
            <person name="Liou J.-S."/>
            <person name="Miyashita M."/>
            <person name="Tamura T."/>
            <person name="Saito S."/>
            <person name="Mori K."/>
            <person name="Huang L."/>
            <person name="Sciavilla P."/>
            <person name="Sandri C."/>
            <person name="Spiezio C."/>
            <person name="Vitali F."/>
            <person name="Cavalieri D."/>
            <person name="Perpetuini G."/>
            <person name="Tofalo R."/>
            <person name="Bonetti A."/>
            <person name="Arita M."/>
            <person name="Mattarelli P."/>
        </authorList>
    </citation>
    <scope>NUCLEOTIDE SEQUENCE [LARGE SCALE GENOMIC DNA]</scope>
    <source>
        <strain evidence="5 8">RST16</strain>
        <strain evidence="6 7">RST8</strain>
    </source>
</reference>
<feature type="domain" description="SpaA-like prealbumin fold" evidence="4">
    <location>
        <begin position="366"/>
        <end position="486"/>
    </location>
</feature>
<evidence type="ECO:0000313" key="5">
    <source>
        <dbReference type="EMBL" id="KAA8816209.1"/>
    </source>
</evidence>
<organism evidence="6 7">
    <name type="scientific">Bifidobacterium vespertilionis</name>
    <dbReference type="NCBI Taxonomy" id="2562524"/>
    <lineage>
        <taxon>Bacteria</taxon>
        <taxon>Bacillati</taxon>
        <taxon>Actinomycetota</taxon>
        <taxon>Actinomycetes</taxon>
        <taxon>Bifidobacteriales</taxon>
        <taxon>Bifidobacteriaceae</taxon>
        <taxon>Bifidobacterium</taxon>
    </lineage>
</organism>
<evidence type="ECO:0000259" key="4">
    <source>
        <dbReference type="Pfam" id="PF17802"/>
    </source>
</evidence>
<dbReference type="InterPro" id="IPR022464">
    <property type="entry name" value="Strep_pil_isopept_link"/>
</dbReference>
<gene>
    <name evidence="6" type="ORF">EM848_10465</name>
    <name evidence="5" type="ORF">EMO90_11510</name>
</gene>
<evidence type="ECO:0000256" key="2">
    <source>
        <dbReference type="SAM" id="Phobius"/>
    </source>
</evidence>
<keyword evidence="2" id="KW-1133">Transmembrane helix</keyword>
<dbReference type="InterPro" id="IPR013783">
    <property type="entry name" value="Ig-like_fold"/>
</dbReference>
<evidence type="ECO:0000256" key="1">
    <source>
        <dbReference type="SAM" id="MobiDB-lite"/>
    </source>
</evidence>
<feature type="region of interest" description="Disordered" evidence="1">
    <location>
        <begin position="1"/>
        <end position="28"/>
    </location>
</feature>
<dbReference type="EMBL" id="RZNZ01000022">
    <property type="protein sequence ID" value="KAA8816209.1"/>
    <property type="molecule type" value="Genomic_DNA"/>
</dbReference>
<feature type="region of interest" description="Disordered" evidence="1">
    <location>
        <begin position="395"/>
        <end position="419"/>
    </location>
</feature>
<dbReference type="Gene3D" id="2.60.40.3050">
    <property type="match status" value="1"/>
</dbReference>
<evidence type="ECO:0000313" key="8">
    <source>
        <dbReference type="Proteomes" id="UP000374630"/>
    </source>
</evidence>
<evidence type="ECO:0008006" key="9">
    <source>
        <dbReference type="Google" id="ProtNLM"/>
    </source>
</evidence>
<name>A0A5J5DXG0_9BIFI</name>
<accession>A0A5J5DXG0</accession>
<dbReference type="Proteomes" id="UP000374630">
    <property type="component" value="Unassembled WGS sequence"/>
</dbReference>
<evidence type="ECO:0000313" key="6">
    <source>
        <dbReference type="EMBL" id="KAA8821545.1"/>
    </source>
</evidence>
<sequence>MPTAIHINAQNHREEPAQEPYGPPTPGPEPIWTGLSDLIGEIIKDVLRRVLIVISTILLISGLILTLGKDKAEAAILVAEESSTLLPATWENDLRELVPDETLRALITNEVKRENPGGDLSGTPTKDVLKGFTGDGRTSEGRLVWDLGTAYRSSGLKPIRMLNGVQYLGRLYQINAEGLGLELLAMPGVPAETRIPNLLLGGNAFHIMPAKLYEKNFPTTRTAAITPNQDYYHHAGVTYVRAGEAHPKTVRLEAGIQRLKEDPTAELVTEPILDQTRFEEDRSFSTAVGATVSEPDASAWTVSGFDAQSKDGVIVKMAQYSYVVQHTDVNNSPDSVSLAYFYGLGVRFLSTVKHTATATVLADFSFRKVSASTPSQGLAGAKYLLQTTDGAYVKSAADSDNTDSDNTGSNNTAAVNPDGTLQTAAAPNEAGVMTLITGPDGGFTVHGLPASPEGVPYTLTEIEAPAGYQRDSTPIPITVRSHDVTVEGTAGGGEGTEAIVTKDSVTATADRWTQVSTQSTLDENNDWQVDYAQSGEAMTLTAQDGSEATETRAASSYGDADVFIANGGKQLTLAVEESDASWTPVNSVSRLTIGTRADEAQTFSGEALDSVAQVQRAINGIIERGGMERDDDYYTVDTSVVYRDEGSIELNAFSQADGFNPVEVTVQADKHLNDASGPQPVEQGRFRFTLEPQGGAPKPVEGTTVDVDGDGTAFWTLPQLDWQTYLQSAKNDQGEATLTYRVLEEDTGEPGIVYDDTVHTLEIRMRERESEPGTGVTNGLTVSALVDGREVATGDGTRTAVILPTDSLPFTNTVQSPERLPVTGGGGILAFSLIGGLLFAGGAAALIITVRRRHR</sequence>
<keyword evidence="8" id="KW-1185">Reference proteome</keyword>
<comment type="caution">
    <text evidence="6">The sequence shown here is derived from an EMBL/GenBank/DDBJ whole genome shotgun (WGS) entry which is preliminary data.</text>
</comment>
<evidence type="ECO:0000259" key="3">
    <source>
        <dbReference type="Pfam" id="PF12892"/>
    </source>
</evidence>
<evidence type="ECO:0000313" key="7">
    <source>
        <dbReference type="Proteomes" id="UP000345527"/>
    </source>
</evidence>
<dbReference type="EMBL" id="RZOA01000026">
    <property type="protein sequence ID" value="KAA8821545.1"/>
    <property type="molecule type" value="Genomic_DNA"/>
</dbReference>
<dbReference type="Pfam" id="PF12892">
    <property type="entry name" value="FctA"/>
    <property type="match status" value="1"/>
</dbReference>
<feature type="transmembrane region" description="Helical" evidence="2">
    <location>
        <begin position="50"/>
        <end position="68"/>
    </location>
</feature>
<feature type="domain" description="Streptococcal pilin isopeptide linkage" evidence="3">
    <location>
        <begin position="667"/>
        <end position="813"/>
    </location>
</feature>
<dbReference type="InterPro" id="IPR038174">
    <property type="entry name" value="Strep_pil_link_sf"/>
</dbReference>
<keyword evidence="2" id="KW-0472">Membrane</keyword>